<evidence type="ECO:0000256" key="1">
    <source>
        <dbReference type="SAM" id="MobiDB-lite"/>
    </source>
</evidence>
<name>A0AAV4GA01_9GAST</name>
<dbReference type="EMBL" id="BMAT01011906">
    <property type="protein sequence ID" value="GFR81850.1"/>
    <property type="molecule type" value="Genomic_DNA"/>
</dbReference>
<comment type="caution">
    <text evidence="2">The sequence shown here is derived from an EMBL/GenBank/DDBJ whole genome shotgun (WGS) entry which is preliminary data.</text>
</comment>
<keyword evidence="3" id="KW-1185">Reference proteome</keyword>
<feature type="region of interest" description="Disordered" evidence="1">
    <location>
        <begin position="53"/>
        <end position="86"/>
    </location>
</feature>
<sequence length="86" mass="9777">MTSDGKSQRLAHTTSDVHHQDCPLSIKPESQVKTGGLDWTMSITGYHGDDYVVVVEEDDDDEEEKEEDHNDEDDYDDDDDDDADMK</sequence>
<feature type="compositionally biased region" description="Acidic residues" evidence="1">
    <location>
        <begin position="55"/>
        <end position="86"/>
    </location>
</feature>
<dbReference type="AlphaFoldDB" id="A0AAV4GA01"/>
<dbReference type="Proteomes" id="UP000762676">
    <property type="component" value="Unassembled WGS sequence"/>
</dbReference>
<feature type="compositionally biased region" description="Polar residues" evidence="1">
    <location>
        <begin position="1"/>
        <end position="14"/>
    </location>
</feature>
<evidence type="ECO:0000313" key="3">
    <source>
        <dbReference type="Proteomes" id="UP000762676"/>
    </source>
</evidence>
<proteinExistence type="predicted"/>
<protein>
    <recommendedName>
        <fullName evidence="4">MATH domain-containing protein</fullName>
    </recommendedName>
</protein>
<organism evidence="2 3">
    <name type="scientific">Elysia marginata</name>
    <dbReference type="NCBI Taxonomy" id="1093978"/>
    <lineage>
        <taxon>Eukaryota</taxon>
        <taxon>Metazoa</taxon>
        <taxon>Spiralia</taxon>
        <taxon>Lophotrochozoa</taxon>
        <taxon>Mollusca</taxon>
        <taxon>Gastropoda</taxon>
        <taxon>Heterobranchia</taxon>
        <taxon>Euthyneura</taxon>
        <taxon>Panpulmonata</taxon>
        <taxon>Sacoglossa</taxon>
        <taxon>Placobranchoidea</taxon>
        <taxon>Plakobranchidae</taxon>
        <taxon>Elysia</taxon>
    </lineage>
</organism>
<evidence type="ECO:0008006" key="4">
    <source>
        <dbReference type="Google" id="ProtNLM"/>
    </source>
</evidence>
<gene>
    <name evidence="2" type="ORF">ElyMa_005936400</name>
</gene>
<feature type="region of interest" description="Disordered" evidence="1">
    <location>
        <begin position="1"/>
        <end position="30"/>
    </location>
</feature>
<reference evidence="2 3" key="1">
    <citation type="journal article" date="2021" name="Elife">
        <title>Chloroplast acquisition without the gene transfer in kleptoplastic sea slugs, Plakobranchus ocellatus.</title>
        <authorList>
            <person name="Maeda T."/>
            <person name="Takahashi S."/>
            <person name="Yoshida T."/>
            <person name="Shimamura S."/>
            <person name="Takaki Y."/>
            <person name="Nagai Y."/>
            <person name="Toyoda A."/>
            <person name="Suzuki Y."/>
            <person name="Arimoto A."/>
            <person name="Ishii H."/>
            <person name="Satoh N."/>
            <person name="Nishiyama T."/>
            <person name="Hasebe M."/>
            <person name="Maruyama T."/>
            <person name="Minagawa J."/>
            <person name="Obokata J."/>
            <person name="Shigenobu S."/>
        </authorList>
    </citation>
    <scope>NUCLEOTIDE SEQUENCE [LARGE SCALE GENOMIC DNA]</scope>
</reference>
<accession>A0AAV4GA01</accession>
<evidence type="ECO:0000313" key="2">
    <source>
        <dbReference type="EMBL" id="GFR81850.1"/>
    </source>
</evidence>